<proteinExistence type="predicted"/>
<sequence length="251" mass="27439">MLSRGEETCLSQRPRAAPESLLGGNHLTMRVAVHQAPPPKQQTSPRKLQLTCDCPGAISGKSFEEILITHSQVELWPQEMEDHLRTVVEAEPLSHRPTDPQPPHRTQHRGVGHHLPRLPTAHHRPYTFRLGSNSEQDLLPYLVRLDPCQNFPIADVTEMCPSNPDRGYATGCGGQDGVRIKGGQEQQLSDMCGVVVPTRTVGSHMRCEVAQVIQGAPASVVQGQQCLQGPHAGVKQFPAVVTLIIPAVKVQ</sequence>
<reference evidence="2 3" key="1">
    <citation type="submission" date="2019-05" db="EMBL/GenBank/DDBJ databases">
        <title>Another draft genome of Portunus trituberculatus and its Hox gene families provides insights of decapod evolution.</title>
        <authorList>
            <person name="Jeong J.-H."/>
            <person name="Song I."/>
            <person name="Kim S."/>
            <person name="Choi T."/>
            <person name="Kim D."/>
            <person name="Ryu S."/>
            <person name="Kim W."/>
        </authorList>
    </citation>
    <scope>NUCLEOTIDE SEQUENCE [LARGE SCALE GENOMIC DNA]</scope>
    <source>
        <tissue evidence="2">Muscle</tissue>
    </source>
</reference>
<evidence type="ECO:0000313" key="3">
    <source>
        <dbReference type="Proteomes" id="UP000324222"/>
    </source>
</evidence>
<keyword evidence="3" id="KW-1185">Reference proteome</keyword>
<evidence type="ECO:0000256" key="1">
    <source>
        <dbReference type="SAM" id="MobiDB-lite"/>
    </source>
</evidence>
<dbReference type="AlphaFoldDB" id="A0A5B7D081"/>
<feature type="compositionally biased region" description="Basic residues" evidence="1">
    <location>
        <begin position="105"/>
        <end position="119"/>
    </location>
</feature>
<feature type="region of interest" description="Disordered" evidence="1">
    <location>
        <begin position="93"/>
        <end position="119"/>
    </location>
</feature>
<feature type="region of interest" description="Disordered" evidence="1">
    <location>
        <begin position="1"/>
        <end position="22"/>
    </location>
</feature>
<name>A0A5B7D081_PORTR</name>
<protein>
    <submittedName>
        <fullName evidence="2">Uncharacterized protein</fullName>
    </submittedName>
</protein>
<dbReference type="Proteomes" id="UP000324222">
    <property type="component" value="Unassembled WGS sequence"/>
</dbReference>
<organism evidence="2 3">
    <name type="scientific">Portunus trituberculatus</name>
    <name type="common">Swimming crab</name>
    <name type="synonym">Neptunus trituberculatus</name>
    <dbReference type="NCBI Taxonomy" id="210409"/>
    <lineage>
        <taxon>Eukaryota</taxon>
        <taxon>Metazoa</taxon>
        <taxon>Ecdysozoa</taxon>
        <taxon>Arthropoda</taxon>
        <taxon>Crustacea</taxon>
        <taxon>Multicrustacea</taxon>
        <taxon>Malacostraca</taxon>
        <taxon>Eumalacostraca</taxon>
        <taxon>Eucarida</taxon>
        <taxon>Decapoda</taxon>
        <taxon>Pleocyemata</taxon>
        <taxon>Brachyura</taxon>
        <taxon>Eubrachyura</taxon>
        <taxon>Portunoidea</taxon>
        <taxon>Portunidae</taxon>
        <taxon>Portuninae</taxon>
        <taxon>Portunus</taxon>
    </lineage>
</organism>
<accession>A0A5B7D081</accession>
<comment type="caution">
    <text evidence="2">The sequence shown here is derived from an EMBL/GenBank/DDBJ whole genome shotgun (WGS) entry which is preliminary data.</text>
</comment>
<evidence type="ECO:0000313" key="2">
    <source>
        <dbReference type="EMBL" id="MPC14414.1"/>
    </source>
</evidence>
<gene>
    <name evidence="2" type="ORF">E2C01_007179</name>
</gene>
<dbReference type="EMBL" id="VSRR010000350">
    <property type="protein sequence ID" value="MPC14414.1"/>
    <property type="molecule type" value="Genomic_DNA"/>
</dbReference>